<accession>A0A6G0VV53</accession>
<proteinExistence type="predicted"/>
<dbReference type="InterPro" id="IPR006580">
    <property type="entry name" value="Znf_TTF"/>
</dbReference>
<reference evidence="2 3" key="1">
    <citation type="submission" date="2019-08" db="EMBL/GenBank/DDBJ databases">
        <title>Whole genome of Aphis craccivora.</title>
        <authorList>
            <person name="Voronova N.V."/>
            <person name="Shulinski R.S."/>
            <person name="Bandarenka Y.V."/>
            <person name="Zhorov D.G."/>
            <person name="Warner D."/>
        </authorList>
    </citation>
    <scope>NUCLEOTIDE SEQUENCE [LARGE SCALE GENOMIC DNA]</scope>
    <source>
        <strain evidence="2">180601</strain>
        <tissue evidence="2">Whole Body</tissue>
    </source>
</reference>
<name>A0A6G0VV53_APHCR</name>
<dbReference type="EMBL" id="VUJU01011494">
    <property type="protein sequence ID" value="KAF0710878.1"/>
    <property type="molecule type" value="Genomic_DNA"/>
</dbReference>
<evidence type="ECO:0000313" key="2">
    <source>
        <dbReference type="EMBL" id="KAF0710878.1"/>
    </source>
</evidence>
<evidence type="ECO:0000259" key="1">
    <source>
        <dbReference type="SMART" id="SM00597"/>
    </source>
</evidence>
<sequence>MSGKNKKDGNILSFFNKTSKKNDNILYSNDTDISNQIPMETSETSTILNQISSDLMISETKSIIDDLGAKISGPKQTNLQAFPLSTFKKQNRAFSSIYYNKYNWIEYSVKANAVFCFNCRHFSTNTLDEKFGNINGVQNWKKSISHLTSTAKLNAYKMTLQSENVHTQISTAHRTQIIKNRNYVKILIDFTLYLARQGIPFRGHDKRKESFNL</sequence>
<dbReference type="PANTHER" id="PTHR45749">
    <property type="match status" value="1"/>
</dbReference>
<feature type="non-terminal residue" evidence="2">
    <location>
        <position position="213"/>
    </location>
</feature>
<evidence type="ECO:0000313" key="3">
    <source>
        <dbReference type="Proteomes" id="UP000478052"/>
    </source>
</evidence>
<feature type="domain" description="TTF-type" evidence="1">
    <location>
        <begin position="90"/>
        <end position="175"/>
    </location>
</feature>
<protein>
    <submittedName>
        <fullName evidence="2">Zinc finger MYM-type protein 5-like</fullName>
    </submittedName>
</protein>
<dbReference type="OrthoDB" id="6628349at2759"/>
<comment type="caution">
    <text evidence="2">The sequence shown here is derived from an EMBL/GenBank/DDBJ whole genome shotgun (WGS) entry which is preliminary data.</text>
</comment>
<organism evidence="2 3">
    <name type="scientific">Aphis craccivora</name>
    <name type="common">Cowpea aphid</name>
    <dbReference type="NCBI Taxonomy" id="307492"/>
    <lineage>
        <taxon>Eukaryota</taxon>
        <taxon>Metazoa</taxon>
        <taxon>Ecdysozoa</taxon>
        <taxon>Arthropoda</taxon>
        <taxon>Hexapoda</taxon>
        <taxon>Insecta</taxon>
        <taxon>Pterygota</taxon>
        <taxon>Neoptera</taxon>
        <taxon>Paraneoptera</taxon>
        <taxon>Hemiptera</taxon>
        <taxon>Sternorrhyncha</taxon>
        <taxon>Aphidomorpha</taxon>
        <taxon>Aphidoidea</taxon>
        <taxon>Aphididae</taxon>
        <taxon>Aphidini</taxon>
        <taxon>Aphis</taxon>
        <taxon>Aphis</taxon>
    </lineage>
</organism>
<keyword evidence="3" id="KW-1185">Reference proteome</keyword>
<dbReference type="SMART" id="SM00597">
    <property type="entry name" value="ZnF_TTF"/>
    <property type="match status" value="1"/>
</dbReference>
<dbReference type="AlphaFoldDB" id="A0A6G0VV53"/>
<gene>
    <name evidence="2" type="ORF">FWK35_00032124</name>
</gene>
<dbReference type="PANTHER" id="PTHR45749:SF21">
    <property type="entry name" value="DUF4371 DOMAIN-CONTAINING PROTEIN"/>
    <property type="match status" value="1"/>
</dbReference>
<dbReference type="Proteomes" id="UP000478052">
    <property type="component" value="Unassembled WGS sequence"/>
</dbReference>